<keyword evidence="3" id="KW-0812">Transmembrane</keyword>
<evidence type="ECO:0000313" key="6">
    <source>
        <dbReference type="Proteomes" id="UP000466514"/>
    </source>
</evidence>
<feature type="compositionally biased region" description="Gly residues" evidence="2">
    <location>
        <begin position="308"/>
        <end position="317"/>
    </location>
</feature>
<feature type="compositionally biased region" description="Low complexity" evidence="2">
    <location>
        <begin position="318"/>
        <end position="327"/>
    </location>
</feature>
<keyword evidence="1" id="KW-0732">Signal</keyword>
<reference evidence="5 6" key="1">
    <citation type="journal article" date="2019" name="Emerg. Microbes Infect.">
        <title>Comprehensive subspecies identification of 175 nontuberculous mycobacteria species based on 7547 genomic profiles.</title>
        <authorList>
            <person name="Matsumoto Y."/>
            <person name="Kinjo T."/>
            <person name="Motooka D."/>
            <person name="Nabeya D."/>
            <person name="Jung N."/>
            <person name="Uechi K."/>
            <person name="Horii T."/>
            <person name="Iida T."/>
            <person name="Fujita J."/>
            <person name="Nakamura S."/>
        </authorList>
    </citation>
    <scope>NUCLEOTIDE SEQUENCE [LARGE SCALE GENOMIC DNA]</scope>
    <source>
        <strain evidence="5 6">JCM 13323</strain>
    </source>
</reference>
<dbReference type="KEGG" id="mpsc:MPSYJ_38490"/>
<dbReference type="SUPFAM" id="SSF81982">
    <property type="entry name" value="Antigen MPT63/MPB63 (immunoprotective extracellular protein)"/>
    <property type="match status" value="1"/>
</dbReference>
<name>A0A7I7MDP3_9MYCO</name>
<dbReference type="AlphaFoldDB" id="A0A7I7MDP3"/>
<dbReference type="Pfam" id="PF09167">
    <property type="entry name" value="DUF1942"/>
    <property type="match status" value="1"/>
</dbReference>
<keyword evidence="3" id="KW-0472">Membrane</keyword>
<dbReference type="Gene3D" id="2.60.40.1240">
    <property type="match status" value="1"/>
</dbReference>
<sequence length="327" mass="33274">MSASSSAMSTRRGGAASVGDAVMDNIVSGEAGMSDRGAILYGGRPHGGARTAREALVSQLAEETDSKPVQCEFESHRGHSRAFALAIEGYLRPPRRIGVQMTSKRLMRMTGVAIGTTALFAFSPLVTASAVNNLKGFGVQETLKTYVSLSDFSSEIGYTVRDLRPSGDVVPFPVAGRLYEANVSSAAVVGTVVPQPNNFVARTPAGVDYRVLPTVSTLPGAPLGPGGTTSGKLYFDVVGENPDSVIYQSDFQDQLGWVGPQPVEPAAVVPGTDSNGGSTSGSSGGTNGVPGESGRNQPVAPEDSVAGSSGGGAGGPVGSNPPVDGES</sequence>
<organism evidence="5 6">
    <name type="scientific">Mycolicibacterium psychrotolerans</name>
    <dbReference type="NCBI Taxonomy" id="216929"/>
    <lineage>
        <taxon>Bacteria</taxon>
        <taxon>Bacillati</taxon>
        <taxon>Actinomycetota</taxon>
        <taxon>Actinomycetes</taxon>
        <taxon>Mycobacteriales</taxon>
        <taxon>Mycobacteriaceae</taxon>
        <taxon>Mycolicibacterium</taxon>
    </lineage>
</organism>
<proteinExistence type="predicted"/>
<gene>
    <name evidence="5" type="ORF">MPSYJ_38490</name>
</gene>
<dbReference type="InterPro" id="IPR029050">
    <property type="entry name" value="Immunoprotect_excell_Ig-like"/>
</dbReference>
<dbReference type="Proteomes" id="UP000466514">
    <property type="component" value="Chromosome"/>
</dbReference>
<dbReference type="InterPro" id="IPR015250">
    <property type="entry name" value="MPT63-like"/>
</dbReference>
<evidence type="ECO:0000256" key="3">
    <source>
        <dbReference type="SAM" id="Phobius"/>
    </source>
</evidence>
<accession>A0A7I7MDP3</accession>
<evidence type="ECO:0000256" key="1">
    <source>
        <dbReference type="ARBA" id="ARBA00022729"/>
    </source>
</evidence>
<evidence type="ECO:0000259" key="4">
    <source>
        <dbReference type="Pfam" id="PF09167"/>
    </source>
</evidence>
<evidence type="ECO:0000313" key="5">
    <source>
        <dbReference type="EMBL" id="BBX70388.1"/>
    </source>
</evidence>
<dbReference type="GO" id="GO:0005615">
    <property type="term" value="C:extracellular space"/>
    <property type="evidence" value="ECO:0007669"/>
    <property type="project" value="InterPro"/>
</dbReference>
<keyword evidence="6" id="KW-1185">Reference proteome</keyword>
<protein>
    <recommendedName>
        <fullName evidence="4">MPT63-like domain-containing protein</fullName>
    </recommendedName>
</protein>
<feature type="domain" description="MPT63-like" evidence="4">
    <location>
        <begin position="150"/>
        <end position="257"/>
    </location>
</feature>
<keyword evidence="3" id="KW-1133">Transmembrane helix</keyword>
<feature type="region of interest" description="Disordered" evidence="2">
    <location>
        <begin position="256"/>
        <end position="327"/>
    </location>
</feature>
<evidence type="ECO:0000256" key="2">
    <source>
        <dbReference type="SAM" id="MobiDB-lite"/>
    </source>
</evidence>
<feature type="compositionally biased region" description="Gly residues" evidence="2">
    <location>
        <begin position="278"/>
        <end position="288"/>
    </location>
</feature>
<dbReference type="EMBL" id="AP022574">
    <property type="protein sequence ID" value="BBX70388.1"/>
    <property type="molecule type" value="Genomic_DNA"/>
</dbReference>
<feature type="transmembrane region" description="Helical" evidence="3">
    <location>
        <begin position="106"/>
        <end position="126"/>
    </location>
</feature>